<dbReference type="GO" id="GO:0031267">
    <property type="term" value="F:small GTPase binding"/>
    <property type="evidence" value="ECO:0007669"/>
    <property type="project" value="TreeGrafter"/>
</dbReference>
<dbReference type="PANTHER" id="PTHR47219:SF20">
    <property type="entry name" value="TBC1 DOMAIN FAMILY MEMBER 2B"/>
    <property type="match status" value="1"/>
</dbReference>
<dbReference type="InterPro" id="IPR035969">
    <property type="entry name" value="Rab-GAP_TBC_sf"/>
</dbReference>
<dbReference type="FunFam" id="1.10.8.270:FF:000026">
    <property type="entry name" value="TBC (Tre-2/Bub2/Cdc16) domain family"/>
    <property type="match status" value="1"/>
</dbReference>
<name>A0A6G0XGV4_9STRA</name>
<dbReference type="GO" id="GO:0005096">
    <property type="term" value="F:GTPase activator activity"/>
    <property type="evidence" value="ECO:0007669"/>
    <property type="project" value="TreeGrafter"/>
</dbReference>
<accession>A0A6G0XGV4</accession>
<comment type="caution">
    <text evidence="3">The sequence shown here is derived from an EMBL/GenBank/DDBJ whole genome shotgun (WGS) entry which is preliminary data.</text>
</comment>
<dbReference type="SUPFAM" id="SSF50156">
    <property type="entry name" value="PDZ domain-like"/>
    <property type="match status" value="1"/>
</dbReference>
<reference evidence="3 4" key="1">
    <citation type="submission" date="2019-07" db="EMBL/GenBank/DDBJ databases">
        <title>Genomics analysis of Aphanomyces spp. identifies a new class of oomycete effector associated with host adaptation.</title>
        <authorList>
            <person name="Gaulin E."/>
        </authorList>
    </citation>
    <scope>NUCLEOTIDE SEQUENCE [LARGE SCALE GENOMIC DNA]</scope>
    <source>
        <strain evidence="3 4">ATCC 201684</strain>
    </source>
</reference>
<sequence>MKRSLGPSRNMTARLRRQKFAQDDQDDVSLYDIEFGNGPLGIQFETDFYGNHATVKTVVEGGQASKLVKADRCIVQEGHIVVAVNGHDVSQDPFKTVMDAIKKATTPRIVRFLDPTVLPLDQLNQHATEQLLNRDHYGFAKDDSYILKYRKQIRLKKAQHNAYSVEKEWVDFIHAHGGMAGFHEAYKSNKAEVLSQLEPLLVRGIPSAFRAPVWNILADVDTYKQCYPSTYYQDLLRGDLSPSTLEDIEKDVGRTYPEHTYFQEAKGRLELANVLRAYSMHNPTIGYCQSMNFLVGILLLFLVEEESFWLLCVMMEKYLPTENYTHSMVGCQVDQVVFKRLVALQLPQLSRVFDEGGIEIELVTLQWFLCVFVCTLPLDTALRVWDYLFLHGQEVLFAVALSILKVAEDKLVAAGAMSHSELFVVVRELGFDLHEADEFMEVLVGFFRSDETSARSEDKTKPLDVLVQKFNEFSTKLRKGSIPNDLHSNRKRFTHALIQQWRDEIRPQIRIKDQ</sequence>
<dbReference type="Gene3D" id="2.30.42.10">
    <property type="match status" value="1"/>
</dbReference>
<dbReference type="InterPro" id="IPR000195">
    <property type="entry name" value="Rab-GAP-TBC_dom"/>
</dbReference>
<dbReference type="PROSITE" id="PS50086">
    <property type="entry name" value="TBC_RABGAP"/>
    <property type="match status" value="1"/>
</dbReference>
<dbReference type="SMART" id="SM00164">
    <property type="entry name" value="TBC"/>
    <property type="match status" value="1"/>
</dbReference>
<evidence type="ECO:0000313" key="3">
    <source>
        <dbReference type="EMBL" id="KAF0739476.1"/>
    </source>
</evidence>
<dbReference type="PANTHER" id="PTHR47219">
    <property type="entry name" value="RAB GTPASE-ACTIVATING PROTEIN 1-LIKE"/>
    <property type="match status" value="1"/>
</dbReference>
<proteinExistence type="predicted"/>
<dbReference type="InterPro" id="IPR001478">
    <property type="entry name" value="PDZ"/>
</dbReference>
<dbReference type="Gene3D" id="1.10.472.80">
    <property type="entry name" value="Ypt/Rab-GAP domain of gyp1p, domain 3"/>
    <property type="match status" value="1"/>
</dbReference>
<evidence type="ECO:0000313" key="4">
    <source>
        <dbReference type="Proteomes" id="UP000481153"/>
    </source>
</evidence>
<dbReference type="SUPFAM" id="SSF47923">
    <property type="entry name" value="Ypt/Rab-GAP domain of gyp1p"/>
    <property type="match status" value="2"/>
</dbReference>
<feature type="domain" description="PDZ" evidence="2">
    <location>
        <begin position="27"/>
        <end position="104"/>
    </location>
</feature>
<protein>
    <recommendedName>
        <fullName evidence="5">Rab-GAP TBC domain-containing protein</fullName>
    </recommendedName>
</protein>
<feature type="domain" description="Rab-GAP TBC" evidence="1">
    <location>
        <begin position="204"/>
        <end position="392"/>
    </location>
</feature>
<dbReference type="AlphaFoldDB" id="A0A6G0XGV4"/>
<dbReference type="EMBL" id="VJMJ01000064">
    <property type="protein sequence ID" value="KAF0739476.1"/>
    <property type="molecule type" value="Genomic_DNA"/>
</dbReference>
<gene>
    <name evidence="3" type="ORF">Ae201684_005041</name>
</gene>
<dbReference type="PROSITE" id="PS50106">
    <property type="entry name" value="PDZ"/>
    <property type="match status" value="1"/>
</dbReference>
<dbReference type="Proteomes" id="UP000481153">
    <property type="component" value="Unassembled WGS sequence"/>
</dbReference>
<dbReference type="Gene3D" id="1.10.8.270">
    <property type="entry name" value="putative rabgap domain of human tbc1 domain family member 14 like domains"/>
    <property type="match status" value="1"/>
</dbReference>
<evidence type="ECO:0008006" key="5">
    <source>
        <dbReference type="Google" id="ProtNLM"/>
    </source>
</evidence>
<dbReference type="InterPro" id="IPR036034">
    <property type="entry name" value="PDZ_sf"/>
</dbReference>
<keyword evidence="4" id="KW-1185">Reference proteome</keyword>
<evidence type="ECO:0000259" key="2">
    <source>
        <dbReference type="PROSITE" id="PS50106"/>
    </source>
</evidence>
<evidence type="ECO:0000259" key="1">
    <source>
        <dbReference type="PROSITE" id="PS50086"/>
    </source>
</evidence>
<dbReference type="Pfam" id="PF00566">
    <property type="entry name" value="RabGAP-TBC"/>
    <property type="match status" value="1"/>
</dbReference>
<organism evidence="3 4">
    <name type="scientific">Aphanomyces euteiches</name>
    <dbReference type="NCBI Taxonomy" id="100861"/>
    <lineage>
        <taxon>Eukaryota</taxon>
        <taxon>Sar</taxon>
        <taxon>Stramenopiles</taxon>
        <taxon>Oomycota</taxon>
        <taxon>Saprolegniomycetes</taxon>
        <taxon>Saprolegniales</taxon>
        <taxon>Verrucalvaceae</taxon>
        <taxon>Aphanomyces</taxon>
    </lineage>
</organism>
<dbReference type="VEuPathDB" id="FungiDB:AeMF1_014384"/>
<dbReference type="InterPro" id="IPR050302">
    <property type="entry name" value="Rab_GAP_TBC_domain"/>
</dbReference>